<dbReference type="SUPFAM" id="SSF56024">
    <property type="entry name" value="Phospholipase D/nuclease"/>
    <property type="match status" value="1"/>
</dbReference>
<dbReference type="InterPro" id="IPR025202">
    <property type="entry name" value="PLD-like_dom"/>
</dbReference>
<gene>
    <name evidence="2" type="ORF">LIP_3561</name>
</gene>
<accession>A0A0K2SQT8</accession>
<keyword evidence="3" id="KW-1185">Reference proteome</keyword>
<dbReference type="PROSITE" id="PS50035">
    <property type="entry name" value="PLD"/>
    <property type="match status" value="1"/>
</dbReference>
<dbReference type="GO" id="GO:0006793">
    <property type="term" value="P:phosphorus metabolic process"/>
    <property type="evidence" value="ECO:0007669"/>
    <property type="project" value="UniProtKB-ARBA"/>
</dbReference>
<dbReference type="InterPro" id="IPR001736">
    <property type="entry name" value="PLipase_D/transphosphatidylase"/>
</dbReference>
<dbReference type="GO" id="GO:0003824">
    <property type="term" value="F:catalytic activity"/>
    <property type="evidence" value="ECO:0007669"/>
    <property type="project" value="InterPro"/>
</dbReference>
<evidence type="ECO:0000313" key="3">
    <source>
        <dbReference type="Proteomes" id="UP000065807"/>
    </source>
</evidence>
<dbReference type="CDD" id="cd09176">
    <property type="entry name" value="PLDc_unchar6"/>
    <property type="match status" value="1"/>
</dbReference>
<dbReference type="Proteomes" id="UP000065807">
    <property type="component" value="Chromosome"/>
</dbReference>
<dbReference type="KEGG" id="lpil:LIP_3561"/>
<evidence type="ECO:0000313" key="2">
    <source>
        <dbReference type="EMBL" id="BAS29372.1"/>
    </source>
</evidence>
<proteinExistence type="predicted"/>
<dbReference type="Pfam" id="PF13091">
    <property type="entry name" value="PLDc_2"/>
    <property type="match status" value="1"/>
</dbReference>
<dbReference type="SMART" id="SM00155">
    <property type="entry name" value="PLDc"/>
    <property type="match status" value="1"/>
</dbReference>
<dbReference type="Gene3D" id="3.30.870.10">
    <property type="entry name" value="Endonuclease Chain A"/>
    <property type="match status" value="1"/>
</dbReference>
<name>A0A0K2SQT8_LIMPI</name>
<dbReference type="RefSeq" id="WP_082726498.1">
    <property type="nucleotide sequence ID" value="NZ_AP014924.1"/>
</dbReference>
<dbReference type="AlphaFoldDB" id="A0A0K2SQT8"/>
<dbReference type="EMBL" id="AP014924">
    <property type="protein sequence ID" value="BAS29372.1"/>
    <property type="molecule type" value="Genomic_DNA"/>
</dbReference>
<protein>
    <recommendedName>
        <fullName evidence="1">PLD phosphodiesterase domain-containing protein</fullName>
    </recommendedName>
</protein>
<dbReference type="OrthoDB" id="9802848at2"/>
<reference evidence="3" key="2">
    <citation type="journal article" date="2016" name="Int. J. Syst. Evol. Microbiol.">
        <title>Complete genome sequence and cell structure of Limnochorda pilosa, a Gram-negative spore-former within the phylum Firmicutes.</title>
        <authorList>
            <person name="Watanabe M."/>
            <person name="Kojima H."/>
            <person name="Fukui M."/>
        </authorList>
    </citation>
    <scope>NUCLEOTIDE SEQUENCE [LARGE SCALE GENOMIC DNA]</scope>
    <source>
        <strain evidence="3">HC45</strain>
    </source>
</reference>
<dbReference type="STRING" id="1555112.LIP_3561"/>
<organism evidence="2 3">
    <name type="scientific">Limnochorda pilosa</name>
    <dbReference type="NCBI Taxonomy" id="1555112"/>
    <lineage>
        <taxon>Bacteria</taxon>
        <taxon>Bacillati</taxon>
        <taxon>Bacillota</taxon>
        <taxon>Limnochordia</taxon>
        <taxon>Limnochordales</taxon>
        <taxon>Limnochordaceae</taxon>
        <taxon>Limnochorda</taxon>
    </lineage>
</organism>
<feature type="domain" description="PLD phosphodiesterase" evidence="1">
    <location>
        <begin position="82"/>
        <end position="109"/>
    </location>
</feature>
<dbReference type="InterPro" id="IPR059166">
    <property type="entry name" value="PLD-like_cat"/>
</dbReference>
<sequence length="335" mass="37591">MVRFAYPKQELLRQQCRSGEEVLVSAPFYSAESLAWVVPAANGRLEFWTRLNPNDFVAGVSDPAALVKLVDCLGAGRVTLRMHRALHAKIYLVDRKWGYVGSANLTLAAFFTNVEAMAEMDGEEAEALAHLVDIMRPRLQEVSVDDFRSFVDATKDVIEKYPEHRQLVPEEAQGELQAAIDLADDLLVPRKPEIDHERAPRLEDFIVFLERRNESSAGELIARHRGHSNLQGHVKQSYYGSVLFLLHPAYASLRPGLVQTAVNHVPRVSREVEEKWIEFLDAHAGIKGPDFDLSVLRRILPESLGGYTTTGGGASSTFRRTLPLVARFLDEHKIE</sequence>
<reference evidence="3" key="1">
    <citation type="submission" date="2015-07" db="EMBL/GenBank/DDBJ databases">
        <title>Complete genome sequence and phylogenetic analysis of Limnochorda pilosa.</title>
        <authorList>
            <person name="Watanabe M."/>
            <person name="Kojima H."/>
            <person name="Fukui M."/>
        </authorList>
    </citation>
    <scope>NUCLEOTIDE SEQUENCE [LARGE SCALE GENOMIC DNA]</scope>
    <source>
        <strain evidence="3">HC45</strain>
    </source>
</reference>
<evidence type="ECO:0000259" key="1">
    <source>
        <dbReference type="PROSITE" id="PS50035"/>
    </source>
</evidence>